<dbReference type="PANTHER" id="PTHR47718:SF17">
    <property type="entry name" value="PROTEIN FAR1-RELATED SEQUENCE 5-LIKE"/>
    <property type="match status" value="1"/>
</dbReference>
<name>A0A803MWF1_CHEQI</name>
<reference evidence="3" key="2">
    <citation type="submission" date="2021-03" db="UniProtKB">
        <authorList>
            <consortium name="EnsemblPlants"/>
        </authorList>
    </citation>
    <scope>IDENTIFICATION</scope>
</reference>
<sequence length="407" mass="47271">MILRNLLGIEADDARCTEFALVDFDAEIIVEQADDHEFDSSSAVGQHVYSEADTSELLDAEVKDADEAYNLYNNYAYRFGFSIRKGKTRPRNDGTVCAREFVCSKEGFKKQSLPKRYTKTDFRTGCKAHVLFAVDKSGVHRCKRHVMDHNHKLVDVDKRHWLRSQRNVSKDQLDMFTSWKDNGMGVSDAYRFVRKESGGFQSVGCVIKDVYNAVGKEKRKKIKGCDTKQLLKMFAERQTKETDFYYDLELDEKGHIISFFWRDGIMKRDYETFSDLLVFDTTYRTNKYAMICAPFVGMNHHNKNVMFGVGFLLNEKHDSFIWLYNTFLRSMGQIQPINIMTDQCQSMAKAISVAFPNSCHRLCTWHIGKNATKNIPHLKALKGFNSIFNYVLKYTNIEAEFEHYWAR</sequence>
<evidence type="ECO:0000259" key="1">
    <source>
        <dbReference type="Pfam" id="PF03101"/>
    </source>
</evidence>
<feature type="domain" description="MULE transposase" evidence="2">
    <location>
        <begin position="277"/>
        <end position="370"/>
    </location>
</feature>
<evidence type="ECO:0000259" key="2">
    <source>
        <dbReference type="Pfam" id="PF10551"/>
    </source>
</evidence>
<dbReference type="InterPro" id="IPR018289">
    <property type="entry name" value="MULE_transposase_dom"/>
</dbReference>
<dbReference type="Pfam" id="PF10551">
    <property type="entry name" value="MULE"/>
    <property type="match status" value="1"/>
</dbReference>
<dbReference type="Pfam" id="PF03101">
    <property type="entry name" value="FAR1"/>
    <property type="match status" value="1"/>
</dbReference>
<dbReference type="KEGG" id="cqi:110688900"/>
<dbReference type="InterPro" id="IPR004330">
    <property type="entry name" value="FAR1_DNA_bnd_dom"/>
</dbReference>
<organism evidence="3 4">
    <name type="scientific">Chenopodium quinoa</name>
    <name type="common">Quinoa</name>
    <dbReference type="NCBI Taxonomy" id="63459"/>
    <lineage>
        <taxon>Eukaryota</taxon>
        <taxon>Viridiplantae</taxon>
        <taxon>Streptophyta</taxon>
        <taxon>Embryophyta</taxon>
        <taxon>Tracheophyta</taxon>
        <taxon>Spermatophyta</taxon>
        <taxon>Magnoliopsida</taxon>
        <taxon>eudicotyledons</taxon>
        <taxon>Gunneridae</taxon>
        <taxon>Pentapetalae</taxon>
        <taxon>Caryophyllales</taxon>
        <taxon>Chenopodiaceae</taxon>
        <taxon>Chenopodioideae</taxon>
        <taxon>Atripliceae</taxon>
        <taxon>Chenopodium</taxon>
    </lineage>
</organism>
<accession>A0A803MWF1</accession>
<proteinExistence type="predicted"/>
<feature type="domain" description="FAR1" evidence="1">
    <location>
        <begin position="71"/>
        <end position="154"/>
    </location>
</feature>
<dbReference type="GeneID" id="110688900"/>
<evidence type="ECO:0008006" key="5">
    <source>
        <dbReference type="Google" id="ProtNLM"/>
    </source>
</evidence>
<keyword evidence="4" id="KW-1185">Reference proteome</keyword>
<dbReference type="RefSeq" id="XP_021721350.1">
    <property type="nucleotide sequence ID" value="XM_021865658.1"/>
</dbReference>
<dbReference type="Proteomes" id="UP000596660">
    <property type="component" value="Unplaced"/>
</dbReference>
<evidence type="ECO:0000313" key="4">
    <source>
        <dbReference type="Proteomes" id="UP000596660"/>
    </source>
</evidence>
<evidence type="ECO:0000313" key="3">
    <source>
        <dbReference type="EnsemblPlants" id="AUR62036316-RA:cds"/>
    </source>
</evidence>
<dbReference type="PANTHER" id="PTHR47718">
    <property type="entry name" value="OS01G0519700 PROTEIN"/>
    <property type="match status" value="1"/>
</dbReference>
<dbReference type="OMA" id="YAMICAP"/>
<gene>
    <name evidence="3" type="primary">LOC110688900</name>
</gene>
<dbReference type="OrthoDB" id="2402896at2759"/>
<protein>
    <recommendedName>
        <fullName evidence="5">Protein FAR1-RELATED SEQUENCE</fullName>
    </recommendedName>
</protein>
<reference evidence="3" key="1">
    <citation type="journal article" date="2017" name="Nature">
        <title>The genome of Chenopodium quinoa.</title>
        <authorList>
            <person name="Jarvis D.E."/>
            <person name="Ho Y.S."/>
            <person name="Lightfoot D.J."/>
            <person name="Schmoeckel S.M."/>
            <person name="Li B."/>
            <person name="Borm T.J.A."/>
            <person name="Ohyanagi H."/>
            <person name="Mineta K."/>
            <person name="Michell C.T."/>
            <person name="Saber N."/>
            <person name="Kharbatia N.M."/>
            <person name="Rupper R.R."/>
            <person name="Sharp A.R."/>
            <person name="Dally N."/>
            <person name="Boughton B.A."/>
            <person name="Woo Y.H."/>
            <person name="Gao G."/>
            <person name="Schijlen E.G.W.M."/>
            <person name="Guo X."/>
            <person name="Momin A.A."/>
            <person name="Negrao S."/>
            <person name="Al-Babili S."/>
            <person name="Gehring C."/>
            <person name="Roessner U."/>
            <person name="Jung C."/>
            <person name="Murphy K."/>
            <person name="Arold S.T."/>
            <person name="Gojobori T."/>
            <person name="van der Linden C.G."/>
            <person name="van Loo E.N."/>
            <person name="Jellen E.N."/>
            <person name="Maughan P.J."/>
            <person name="Tester M."/>
        </authorList>
    </citation>
    <scope>NUCLEOTIDE SEQUENCE [LARGE SCALE GENOMIC DNA]</scope>
    <source>
        <strain evidence="3">cv. PI 614886</strain>
    </source>
</reference>
<dbReference type="EnsemblPlants" id="AUR62036316-RA">
    <property type="protein sequence ID" value="AUR62036316-RA:cds"/>
    <property type="gene ID" value="AUR62036316"/>
</dbReference>
<dbReference type="Gramene" id="AUR62036316-RA">
    <property type="protein sequence ID" value="AUR62036316-RA:cds"/>
    <property type="gene ID" value="AUR62036316"/>
</dbReference>
<dbReference type="AlphaFoldDB" id="A0A803MWF1"/>